<organism evidence="1">
    <name type="scientific">bioreactor metagenome</name>
    <dbReference type="NCBI Taxonomy" id="1076179"/>
    <lineage>
        <taxon>unclassified sequences</taxon>
        <taxon>metagenomes</taxon>
        <taxon>ecological metagenomes</taxon>
    </lineage>
</organism>
<dbReference type="EMBL" id="VSSQ01124742">
    <property type="protein sequence ID" value="MPN55459.1"/>
    <property type="molecule type" value="Genomic_DNA"/>
</dbReference>
<reference evidence="1" key="1">
    <citation type="submission" date="2019-08" db="EMBL/GenBank/DDBJ databases">
        <authorList>
            <person name="Kucharzyk K."/>
            <person name="Murdoch R.W."/>
            <person name="Higgins S."/>
            <person name="Loffler F."/>
        </authorList>
    </citation>
    <scope>NUCLEOTIDE SEQUENCE</scope>
</reference>
<evidence type="ECO:0000313" key="1">
    <source>
        <dbReference type="EMBL" id="MPN55459.1"/>
    </source>
</evidence>
<accession>A0A645IYD4</accession>
<dbReference type="AlphaFoldDB" id="A0A645IYD4"/>
<name>A0A645IYD4_9ZZZZ</name>
<proteinExistence type="predicted"/>
<protein>
    <submittedName>
        <fullName evidence="1">Uncharacterized protein</fullName>
    </submittedName>
</protein>
<sequence length="55" mass="6225">MAKLLGSKVDFNLVRRVMRRQLGLVFDLALEDITMEDVRNMLEGVQNESTGMVNA</sequence>
<comment type="caution">
    <text evidence="1">The sequence shown here is derived from an EMBL/GenBank/DDBJ whole genome shotgun (WGS) entry which is preliminary data.</text>
</comment>
<gene>
    <name evidence="1" type="ORF">SDC9_203141</name>
</gene>